<gene>
    <name evidence="3" type="ORF">CLV54_2759</name>
</gene>
<dbReference type="EMBL" id="PGFB01000005">
    <property type="protein sequence ID" value="PJJ55416.1"/>
    <property type="molecule type" value="Genomic_DNA"/>
</dbReference>
<dbReference type="RefSeq" id="WP_100345557.1">
    <property type="nucleotide sequence ID" value="NZ_PGFB01000005.1"/>
</dbReference>
<dbReference type="CDD" id="cd08899">
    <property type="entry name" value="SRPBCC_CalC_Aha1-like_6"/>
    <property type="match status" value="1"/>
</dbReference>
<keyword evidence="4" id="KW-1185">Reference proteome</keyword>
<feature type="domain" description="Activator of Hsp90 ATPase homologue 1/2-like C-terminal" evidence="2">
    <location>
        <begin position="210"/>
        <end position="323"/>
    </location>
</feature>
<dbReference type="OrthoDB" id="8117292at2"/>
<dbReference type="SUPFAM" id="SSF55961">
    <property type="entry name" value="Bet v1-like"/>
    <property type="match status" value="2"/>
</dbReference>
<evidence type="ECO:0000259" key="2">
    <source>
        <dbReference type="Pfam" id="PF08327"/>
    </source>
</evidence>
<dbReference type="Pfam" id="PF08327">
    <property type="entry name" value="AHSA1"/>
    <property type="match status" value="2"/>
</dbReference>
<dbReference type="AlphaFoldDB" id="A0A2M9BBU8"/>
<reference evidence="3 4" key="1">
    <citation type="submission" date="2017-11" db="EMBL/GenBank/DDBJ databases">
        <title>Genomic Encyclopedia of Archaeal and Bacterial Type Strains, Phase II (KMG-II): From Individual Species to Whole Genera.</title>
        <authorList>
            <person name="Goeker M."/>
        </authorList>
    </citation>
    <scope>NUCLEOTIDE SEQUENCE [LARGE SCALE GENOMIC DNA]</scope>
    <source>
        <strain evidence="3 4">DSM 25625</strain>
    </source>
</reference>
<comment type="similarity">
    <text evidence="1">Belongs to the AHA1 family.</text>
</comment>
<evidence type="ECO:0000256" key="1">
    <source>
        <dbReference type="ARBA" id="ARBA00006817"/>
    </source>
</evidence>
<organism evidence="3 4">
    <name type="scientific">Compostimonas suwonensis</name>
    <dbReference type="NCBI Taxonomy" id="1048394"/>
    <lineage>
        <taxon>Bacteria</taxon>
        <taxon>Bacillati</taxon>
        <taxon>Actinomycetota</taxon>
        <taxon>Actinomycetes</taxon>
        <taxon>Micrococcales</taxon>
        <taxon>Microbacteriaceae</taxon>
        <taxon>Compostimonas</taxon>
    </lineage>
</organism>
<evidence type="ECO:0000313" key="4">
    <source>
        <dbReference type="Proteomes" id="UP000230161"/>
    </source>
</evidence>
<proteinExistence type="inferred from homology"/>
<accession>A0A2M9BBU8</accession>
<comment type="caution">
    <text evidence="3">The sequence shown here is derived from an EMBL/GenBank/DDBJ whole genome shotgun (WGS) entry which is preliminary data.</text>
</comment>
<feature type="domain" description="Activator of Hsp90 ATPase homologue 1/2-like C-terminal" evidence="2">
    <location>
        <begin position="31"/>
        <end position="160"/>
    </location>
</feature>
<dbReference type="InterPro" id="IPR013538">
    <property type="entry name" value="ASHA1/2-like_C"/>
</dbReference>
<dbReference type="Gene3D" id="3.30.530.20">
    <property type="match status" value="2"/>
</dbReference>
<name>A0A2M9BBU8_9MICO</name>
<protein>
    <submittedName>
        <fullName evidence="3">Uncharacterized protein YndB with AHSA1/START domain</fullName>
    </submittedName>
</protein>
<evidence type="ECO:0000313" key="3">
    <source>
        <dbReference type="EMBL" id="PJJ55416.1"/>
    </source>
</evidence>
<sequence>MNRTDRFIPNGVIQLTVDGFVVGFERVLGHPVGEVWQALTEPRQLQRWLGRLDRPYAVGRSYRLTGRGRLLASGSVRRLDAPDGAESAEPSEGVVHSGAGVLEASWIDELGAASIVRWRLAPVDEGTTILSFTTTSPSAEFITEGGAGWQGLLDALDDVLDDREPSGDPEQWLALRDAYAREFGYSKSLGVQLELDGRPAVRFERLLPHRPDEVWSALTDSRSLRRWLTDGVVEPREGGRVELDFNGHPVRGEVLAAEPNRRLDYTWHSEGVPNSIVRWRIAEPVAPGTTLELTHLLDPQASEEAAHEVLAAWHLQLDALSQAIDGAQFAFPVDRWDALFRLYTGADS</sequence>
<dbReference type="InterPro" id="IPR023393">
    <property type="entry name" value="START-like_dom_sf"/>
</dbReference>
<dbReference type="Proteomes" id="UP000230161">
    <property type="component" value="Unassembled WGS sequence"/>
</dbReference>